<dbReference type="InterPro" id="IPR011990">
    <property type="entry name" value="TPR-like_helical_dom_sf"/>
</dbReference>
<feature type="domain" description="SPOR" evidence="1">
    <location>
        <begin position="341"/>
        <end position="434"/>
    </location>
</feature>
<protein>
    <submittedName>
        <fullName evidence="2">Flp pilus assembly protein TadD</fullName>
    </submittedName>
</protein>
<dbReference type="InterPro" id="IPR036680">
    <property type="entry name" value="SPOR-like_sf"/>
</dbReference>
<dbReference type="InterPro" id="IPR007730">
    <property type="entry name" value="SPOR-like_dom"/>
</dbReference>
<dbReference type="SUPFAM" id="SSF110997">
    <property type="entry name" value="Sporulation related repeat"/>
    <property type="match status" value="1"/>
</dbReference>
<dbReference type="Gene3D" id="3.30.70.1070">
    <property type="entry name" value="Sporulation related repeat"/>
    <property type="match status" value="1"/>
</dbReference>
<dbReference type="Pfam" id="PF14559">
    <property type="entry name" value="TPR_19"/>
    <property type="match status" value="1"/>
</dbReference>
<organism evidence="2 3">
    <name type="scientific">Sphingomonas jinjuensis</name>
    <dbReference type="NCBI Taxonomy" id="535907"/>
    <lineage>
        <taxon>Bacteria</taxon>
        <taxon>Pseudomonadati</taxon>
        <taxon>Pseudomonadota</taxon>
        <taxon>Alphaproteobacteria</taxon>
        <taxon>Sphingomonadales</taxon>
        <taxon>Sphingomonadaceae</taxon>
        <taxon>Sphingomonas</taxon>
    </lineage>
</organism>
<dbReference type="GO" id="GO:0042834">
    <property type="term" value="F:peptidoglycan binding"/>
    <property type="evidence" value="ECO:0007669"/>
    <property type="project" value="InterPro"/>
</dbReference>
<keyword evidence="3" id="KW-1185">Reference proteome</keyword>
<evidence type="ECO:0000313" key="2">
    <source>
        <dbReference type="EMBL" id="MBB4153414.1"/>
    </source>
</evidence>
<dbReference type="Pfam" id="PF05036">
    <property type="entry name" value="SPOR"/>
    <property type="match status" value="1"/>
</dbReference>
<sequence length="438" mass="45150">MARIIFSLGLTTLVVAGSVGSTPINAVEPVSKEARKDAAAAASRADKALVRGDMIAAIAFAEAAVRLSPQSADYRMTLAQGYLRAGRFASARQAFADVNQLRPGSAKAALNLALAQIATGDIEGARATLAQNAGLIPVRDLGLAVALAGDPAGAVAMLSEAAKKPGADAKLRQNLALSLALAGQWHGARLVASADMSPADVDQRMEDWAAFAQPTAVSDQVATLLGVRAASDSGQPAVLALTAPLHVVAAPIATPVAAPTPAPEPAVLVQPEPIRPPLLLAVPAMPMVVAVTPPTAPLVAAPSVVPVVASVRWGARREVVQPLPVLSATRAVGRVAAASAPAAKGDWYIQLGAYDSPAVARAKWERLKRRYAAFSAYQPMGASVRSRDGSFYRLSVGGLTRRDAAAICGRYRTKGGSCFVRRGTGDQAAVWTRYSSKG</sequence>
<comment type="caution">
    <text evidence="2">The sequence shown here is derived from an EMBL/GenBank/DDBJ whole genome shotgun (WGS) entry which is preliminary data.</text>
</comment>
<gene>
    <name evidence="2" type="ORF">GGQ80_001316</name>
</gene>
<reference evidence="2 3" key="1">
    <citation type="submission" date="2020-08" db="EMBL/GenBank/DDBJ databases">
        <title>Genomic Encyclopedia of Type Strains, Phase IV (KMG-IV): sequencing the most valuable type-strain genomes for metagenomic binning, comparative biology and taxonomic classification.</title>
        <authorList>
            <person name="Goeker M."/>
        </authorList>
    </citation>
    <scope>NUCLEOTIDE SEQUENCE [LARGE SCALE GENOMIC DNA]</scope>
    <source>
        <strain evidence="2 3">YC6723</strain>
    </source>
</reference>
<dbReference type="EMBL" id="JACIEV010000003">
    <property type="protein sequence ID" value="MBB4153414.1"/>
    <property type="molecule type" value="Genomic_DNA"/>
</dbReference>
<dbReference type="PROSITE" id="PS51724">
    <property type="entry name" value="SPOR"/>
    <property type="match status" value="1"/>
</dbReference>
<dbReference type="AlphaFoldDB" id="A0A840FCC4"/>
<evidence type="ECO:0000313" key="3">
    <source>
        <dbReference type="Proteomes" id="UP000529795"/>
    </source>
</evidence>
<proteinExistence type="predicted"/>
<dbReference type="SUPFAM" id="SSF48452">
    <property type="entry name" value="TPR-like"/>
    <property type="match status" value="1"/>
</dbReference>
<name>A0A840FCC4_9SPHN</name>
<dbReference type="RefSeq" id="WP_183983095.1">
    <property type="nucleotide sequence ID" value="NZ_JACIEV010000003.1"/>
</dbReference>
<dbReference type="Proteomes" id="UP000529795">
    <property type="component" value="Unassembled WGS sequence"/>
</dbReference>
<dbReference type="Gene3D" id="1.25.40.10">
    <property type="entry name" value="Tetratricopeptide repeat domain"/>
    <property type="match status" value="1"/>
</dbReference>
<accession>A0A840FCC4</accession>
<evidence type="ECO:0000259" key="1">
    <source>
        <dbReference type="PROSITE" id="PS51724"/>
    </source>
</evidence>